<dbReference type="AlphaFoldDB" id="A0A2P2NH55"/>
<keyword evidence="1" id="KW-0472">Membrane</keyword>
<accession>A0A2P2NH55</accession>
<name>A0A2P2NH55_RHIMU</name>
<feature type="transmembrane region" description="Helical" evidence="1">
    <location>
        <begin position="6"/>
        <end position="24"/>
    </location>
</feature>
<keyword evidence="1" id="KW-1133">Transmembrane helix</keyword>
<keyword evidence="1" id="KW-0812">Transmembrane</keyword>
<protein>
    <submittedName>
        <fullName evidence="2">Uncharacterized protein</fullName>
    </submittedName>
</protein>
<evidence type="ECO:0000313" key="2">
    <source>
        <dbReference type="EMBL" id="MBX41720.1"/>
    </source>
</evidence>
<organism evidence="2">
    <name type="scientific">Rhizophora mucronata</name>
    <name type="common">Asiatic mangrove</name>
    <dbReference type="NCBI Taxonomy" id="61149"/>
    <lineage>
        <taxon>Eukaryota</taxon>
        <taxon>Viridiplantae</taxon>
        <taxon>Streptophyta</taxon>
        <taxon>Embryophyta</taxon>
        <taxon>Tracheophyta</taxon>
        <taxon>Spermatophyta</taxon>
        <taxon>Magnoliopsida</taxon>
        <taxon>eudicotyledons</taxon>
        <taxon>Gunneridae</taxon>
        <taxon>Pentapetalae</taxon>
        <taxon>rosids</taxon>
        <taxon>fabids</taxon>
        <taxon>Malpighiales</taxon>
        <taxon>Rhizophoraceae</taxon>
        <taxon>Rhizophora</taxon>
    </lineage>
</organism>
<proteinExistence type="predicted"/>
<reference evidence="2" key="1">
    <citation type="submission" date="2018-02" db="EMBL/GenBank/DDBJ databases">
        <title>Rhizophora mucronata_Transcriptome.</title>
        <authorList>
            <person name="Meera S.P."/>
            <person name="Sreeshan A."/>
            <person name="Augustine A."/>
        </authorList>
    </citation>
    <scope>NUCLEOTIDE SEQUENCE</scope>
    <source>
        <tissue evidence="2">Leaf</tissue>
    </source>
</reference>
<dbReference type="EMBL" id="GGEC01061236">
    <property type="protein sequence ID" value="MBX41720.1"/>
    <property type="molecule type" value="Transcribed_RNA"/>
</dbReference>
<evidence type="ECO:0000256" key="1">
    <source>
        <dbReference type="SAM" id="Phobius"/>
    </source>
</evidence>
<sequence>MFNRQNYTAIFITTMSVHLFNYIYEEMTQQKAMRNKFSATDEESNNCLAQ</sequence>